<dbReference type="Gene3D" id="1.10.10.410">
    <property type="match status" value="1"/>
</dbReference>
<dbReference type="Gene3D" id="1.10.150.380">
    <property type="entry name" value="GatB domain, N-terminal subdomain"/>
    <property type="match status" value="1"/>
</dbReference>
<dbReference type="NCBIfam" id="NF004015">
    <property type="entry name" value="PRK05477.1-5"/>
    <property type="match status" value="1"/>
</dbReference>
<dbReference type="OrthoDB" id="9804078at2"/>
<dbReference type="InterPro" id="IPR017958">
    <property type="entry name" value="Gln-tRNA_amidoTrfase_suB_CS"/>
</dbReference>
<dbReference type="GO" id="GO:0050567">
    <property type="term" value="F:glutaminyl-tRNA synthase (glutamine-hydrolyzing) activity"/>
    <property type="evidence" value="ECO:0007669"/>
    <property type="project" value="UniProtKB-UniRule"/>
</dbReference>
<dbReference type="PROSITE" id="PS01234">
    <property type="entry name" value="GATB"/>
    <property type="match status" value="1"/>
</dbReference>
<dbReference type="GO" id="GO:0016740">
    <property type="term" value="F:transferase activity"/>
    <property type="evidence" value="ECO:0007669"/>
    <property type="project" value="UniProtKB-KW"/>
</dbReference>
<evidence type="ECO:0000256" key="6">
    <source>
        <dbReference type="ARBA" id="ARBA00022840"/>
    </source>
</evidence>
<dbReference type="NCBIfam" id="TIGR00133">
    <property type="entry name" value="gatB"/>
    <property type="match status" value="1"/>
</dbReference>
<gene>
    <name evidence="11" type="primary">gatB</name>
    <name evidence="13" type="ORF">JGI1_01040</name>
</gene>
<comment type="catalytic activity">
    <reaction evidence="9 11">
        <text>L-aspartyl-tRNA(Asn) + L-glutamine + ATP + H2O = L-asparaginyl-tRNA(Asn) + L-glutamate + ADP + phosphate + 2 H(+)</text>
        <dbReference type="Rhea" id="RHEA:14513"/>
        <dbReference type="Rhea" id="RHEA-COMP:9674"/>
        <dbReference type="Rhea" id="RHEA-COMP:9677"/>
        <dbReference type="ChEBI" id="CHEBI:15377"/>
        <dbReference type="ChEBI" id="CHEBI:15378"/>
        <dbReference type="ChEBI" id="CHEBI:29985"/>
        <dbReference type="ChEBI" id="CHEBI:30616"/>
        <dbReference type="ChEBI" id="CHEBI:43474"/>
        <dbReference type="ChEBI" id="CHEBI:58359"/>
        <dbReference type="ChEBI" id="CHEBI:78515"/>
        <dbReference type="ChEBI" id="CHEBI:78516"/>
        <dbReference type="ChEBI" id="CHEBI:456216"/>
    </reaction>
</comment>
<dbReference type="InterPro" id="IPR042114">
    <property type="entry name" value="GatB_C_1"/>
</dbReference>
<dbReference type="Pfam" id="PF02934">
    <property type="entry name" value="GatB_N"/>
    <property type="match status" value="1"/>
</dbReference>
<dbReference type="GO" id="GO:0005524">
    <property type="term" value="F:ATP binding"/>
    <property type="evidence" value="ECO:0007669"/>
    <property type="project" value="UniProtKB-KW"/>
</dbReference>
<dbReference type="Pfam" id="PF02637">
    <property type="entry name" value="GatB_Yqey"/>
    <property type="match status" value="1"/>
</dbReference>
<evidence type="ECO:0000256" key="10">
    <source>
        <dbReference type="ARBA" id="ARBA00047913"/>
    </source>
</evidence>
<dbReference type="EC" id="6.3.5.-" evidence="11"/>
<dbReference type="EMBL" id="FAOO01000006">
    <property type="protein sequence ID" value="CUU04680.1"/>
    <property type="molecule type" value="Genomic_DNA"/>
</dbReference>
<evidence type="ECO:0000256" key="11">
    <source>
        <dbReference type="HAMAP-Rule" id="MF_00121"/>
    </source>
</evidence>
<dbReference type="PANTHER" id="PTHR11659">
    <property type="entry name" value="GLUTAMYL-TRNA GLN AMIDOTRANSFERASE SUBUNIT B MITOCHONDRIAL AND PROKARYOTIC PET112-RELATED"/>
    <property type="match status" value="1"/>
</dbReference>
<dbReference type="Proteomes" id="UP000320623">
    <property type="component" value="Unassembled WGS sequence"/>
</dbReference>
<dbReference type="InterPro" id="IPR017959">
    <property type="entry name" value="Asn/Gln-tRNA_amidoTrfase_suB/E"/>
</dbReference>
<dbReference type="GO" id="GO:0050566">
    <property type="term" value="F:asparaginyl-tRNA synthase (glutamine-hydrolyzing) activity"/>
    <property type="evidence" value="ECO:0007669"/>
    <property type="project" value="RHEA"/>
</dbReference>
<dbReference type="InterPro" id="IPR014746">
    <property type="entry name" value="Gln_synth/guanido_kin_cat_dom"/>
</dbReference>
<sequence>MLSDKYEAVIGLEVHAQLLTSSKAFCSCSTKFGLPPNTNVCPICLGMPGTLPVLNKKVVEFAVKLGLATNCKIRRYSIFARKNYFYPDLPKGYQISQYEDPICYDGYVEIELKEGVKKKIRLKRIHMEEDAGKSIHDQDIDTLIDINRCGVPLLEIVTEPDIRTPQEAALYLAKIRQLVQYLDICDGNMEEGSLRCDANVSVRLKGETKLGTKTEVKNMNSIKNVEKALEYEINRQIQILESGGTIIQETLLWDASAGVVRPMRSKEEAHDYRYFPEPDLVPVVVSEEWVEKIRKTIPELPEQRRDRFIRQYGLPKYDAEVLTSSKELANYYEECVKFTNDFKSASNWIMVEVLKILNERQIDITEFKVEPRFLAQLINLVNEGKINQATAKKVLEQISHTGEEPISVIERQGLMQISDEDFITEAVLKVLEQNKENVERYLAGKDKLFGYFVGEVMKLTKGKANPKLVNEILKRKLEEMKVSS</sequence>
<keyword evidence="7 11" id="KW-0648">Protein biosynthesis</keyword>
<dbReference type="RefSeq" id="WP_140944799.1">
    <property type="nucleotide sequence ID" value="NZ_FAOO01000006.1"/>
</dbReference>
<dbReference type="InterPro" id="IPR023168">
    <property type="entry name" value="GatB_Yqey_C_2"/>
</dbReference>
<feature type="domain" description="Asn/Gln amidotransferase" evidence="12">
    <location>
        <begin position="330"/>
        <end position="477"/>
    </location>
</feature>
<proteinExistence type="inferred from homology"/>
<accession>A0A0S4N1J0</accession>
<evidence type="ECO:0000259" key="12">
    <source>
        <dbReference type="SMART" id="SM00845"/>
    </source>
</evidence>
<evidence type="ECO:0000256" key="1">
    <source>
        <dbReference type="ARBA" id="ARBA00005306"/>
    </source>
</evidence>
<comment type="similarity">
    <text evidence="1 11">Belongs to the GatB/GatE family. GatB subfamily.</text>
</comment>
<dbReference type="SUPFAM" id="SSF55931">
    <property type="entry name" value="Glutamine synthetase/guanido kinase"/>
    <property type="match status" value="1"/>
</dbReference>
<keyword evidence="5 11" id="KW-0547">Nucleotide-binding</keyword>
<dbReference type="SUPFAM" id="SSF89095">
    <property type="entry name" value="GatB/YqeY motif"/>
    <property type="match status" value="1"/>
</dbReference>
<comment type="function">
    <text evidence="8 11">Allows the formation of correctly charged Asn-tRNA(Asn) or Gln-tRNA(Gln) through the transamidation of misacylated Asp-tRNA(Asn) or Glu-tRNA(Gln) in organisms which lack either or both of asparaginyl-tRNA or glutaminyl-tRNA synthetases. The reaction takes place in the presence of glutamine and ATP through an activated phospho-Asp-tRNA(Asn) or phospho-Glu-tRNA(Gln).</text>
</comment>
<reference evidence="14" key="1">
    <citation type="submission" date="2015-11" db="EMBL/GenBank/DDBJ databases">
        <authorList>
            <person name="Varghese N."/>
        </authorList>
    </citation>
    <scope>NUCLEOTIDE SEQUENCE [LARGE SCALE GENOMIC DNA]</scope>
</reference>
<comment type="catalytic activity">
    <reaction evidence="10 11">
        <text>L-glutamyl-tRNA(Gln) + L-glutamine + ATP + H2O = L-glutaminyl-tRNA(Gln) + L-glutamate + ADP + phosphate + H(+)</text>
        <dbReference type="Rhea" id="RHEA:17521"/>
        <dbReference type="Rhea" id="RHEA-COMP:9681"/>
        <dbReference type="Rhea" id="RHEA-COMP:9684"/>
        <dbReference type="ChEBI" id="CHEBI:15377"/>
        <dbReference type="ChEBI" id="CHEBI:15378"/>
        <dbReference type="ChEBI" id="CHEBI:29985"/>
        <dbReference type="ChEBI" id="CHEBI:30616"/>
        <dbReference type="ChEBI" id="CHEBI:43474"/>
        <dbReference type="ChEBI" id="CHEBI:58359"/>
        <dbReference type="ChEBI" id="CHEBI:78520"/>
        <dbReference type="ChEBI" id="CHEBI:78521"/>
        <dbReference type="ChEBI" id="CHEBI:456216"/>
    </reaction>
</comment>
<dbReference type="InterPro" id="IPR018027">
    <property type="entry name" value="Asn/Gln_amidotransferase"/>
</dbReference>
<dbReference type="PANTHER" id="PTHR11659:SF0">
    <property type="entry name" value="GLUTAMYL-TRNA(GLN) AMIDOTRANSFERASE SUBUNIT B, MITOCHONDRIAL"/>
    <property type="match status" value="1"/>
</dbReference>
<dbReference type="HAMAP" id="MF_00121">
    <property type="entry name" value="GatB"/>
    <property type="match status" value="1"/>
</dbReference>
<dbReference type="InterPro" id="IPR003789">
    <property type="entry name" value="Asn/Gln_tRNA_amidoTrase-B-like"/>
</dbReference>
<keyword evidence="13" id="KW-0808">Transferase</keyword>
<evidence type="ECO:0000313" key="13">
    <source>
        <dbReference type="EMBL" id="CUU04680.1"/>
    </source>
</evidence>
<name>A0A0S4N1J0_9BACT</name>
<keyword evidence="4 11" id="KW-0436">Ligase</keyword>
<dbReference type="STRING" id="1643428.GCA_001442855_01016"/>
<dbReference type="NCBIfam" id="NF004014">
    <property type="entry name" value="PRK05477.1-4"/>
    <property type="match status" value="1"/>
</dbReference>
<evidence type="ECO:0000313" key="14">
    <source>
        <dbReference type="Proteomes" id="UP000320623"/>
    </source>
</evidence>
<dbReference type="AlphaFoldDB" id="A0A0S4N1J0"/>
<evidence type="ECO:0000256" key="5">
    <source>
        <dbReference type="ARBA" id="ARBA00022741"/>
    </source>
</evidence>
<dbReference type="SMART" id="SM00845">
    <property type="entry name" value="GatB_Yqey"/>
    <property type="match status" value="1"/>
</dbReference>
<evidence type="ECO:0000256" key="8">
    <source>
        <dbReference type="ARBA" id="ARBA00024799"/>
    </source>
</evidence>
<evidence type="ECO:0000256" key="7">
    <source>
        <dbReference type="ARBA" id="ARBA00022917"/>
    </source>
</evidence>
<comment type="subunit">
    <text evidence="2 11">Heterotrimer of A, B and C subunits.</text>
</comment>
<organism evidence="13 14">
    <name type="scientific">Candidatus Thermokryptus mobilis</name>
    <dbReference type="NCBI Taxonomy" id="1643428"/>
    <lineage>
        <taxon>Bacteria</taxon>
        <taxon>Pseudomonadati</taxon>
        <taxon>Candidatus Kryptoniota</taxon>
        <taxon>Candidatus Thermokryptus</taxon>
    </lineage>
</organism>
<dbReference type="GO" id="GO:0006412">
    <property type="term" value="P:translation"/>
    <property type="evidence" value="ECO:0007669"/>
    <property type="project" value="UniProtKB-UniRule"/>
</dbReference>
<dbReference type="InterPro" id="IPR006075">
    <property type="entry name" value="Asn/Gln-tRNA_Trfase_suB/E_cat"/>
</dbReference>
<keyword evidence="6 11" id="KW-0067">ATP-binding</keyword>
<evidence type="ECO:0000256" key="9">
    <source>
        <dbReference type="ARBA" id="ARBA00047380"/>
    </source>
</evidence>
<dbReference type="FunFam" id="1.10.10.410:FF:000001">
    <property type="entry name" value="Aspartyl/glutamyl-tRNA(Asn/Gln) amidotransferase subunit B"/>
    <property type="match status" value="1"/>
</dbReference>
<dbReference type="NCBIfam" id="NF004012">
    <property type="entry name" value="PRK05477.1-2"/>
    <property type="match status" value="1"/>
</dbReference>
<evidence type="ECO:0000256" key="2">
    <source>
        <dbReference type="ARBA" id="ARBA00011123"/>
    </source>
</evidence>
<evidence type="ECO:0000256" key="3">
    <source>
        <dbReference type="ARBA" id="ARBA00016923"/>
    </source>
</evidence>
<dbReference type="GO" id="GO:0070681">
    <property type="term" value="P:glutaminyl-tRNAGln biosynthesis via transamidation"/>
    <property type="evidence" value="ECO:0007669"/>
    <property type="project" value="TreeGrafter"/>
</dbReference>
<keyword evidence="14" id="KW-1185">Reference proteome</keyword>
<dbReference type="FunFam" id="1.10.150.380:FF:000001">
    <property type="entry name" value="Aspartyl/glutamyl-tRNA(Asn/Gln) amidotransferase subunit B"/>
    <property type="match status" value="1"/>
</dbReference>
<dbReference type="InterPro" id="IPR004413">
    <property type="entry name" value="GatB"/>
</dbReference>
<protein>
    <recommendedName>
        <fullName evidence="3 11">Aspartyl/glutamyl-tRNA(Asn/Gln) amidotransferase subunit B</fullName>
        <shortName evidence="11">Asp/Glu-ADT subunit B</shortName>
        <ecNumber evidence="11">6.3.5.-</ecNumber>
    </recommendedName>
</protein>
<evidence type="ECO:0000256" key="4">
    <source>
        <dbReference type="ARBA" id="ARBA00022598"/>
    </source>
</evidence>